<comment type="subcellular location">
    <subcellularLocation>
        <location evidence="1">Membrane</location>
        <topology evidence="1">Multi-pass membrane protein</topology>
    </subcellularLocation>
</comment>
<name>G3JCD9_CORMM</name>
<dbReference type="InterPro" id="IPR011701">
    <property type="entry name" value="MFS"/>
</dbReference>
<organism evidence="7 8">
    <name type="scientific">Cordyceps militaris (strain CM01)</name>
    <name type="common">Caterpillar fungus</name>
    <dbReference type="NCBI Taxonomy" id="983644"/>
    <lineage>
        <taxon>Eukaryota</taxon>
        <taxon>Fungi</taxon>
        <taxon>Dikarya</taxon>
        <taxon>Ascomycota</taxon>
        <taxon>Pezizomycotina</taxon>
        <taxon>Sordariomycetes</taxon>
        <taxon>Hypocreomycetidae</taxon>
        <taxon>Hypocreales</taxon>
        <taxon>Cordycipitaceae</taxon>
        <taxon>Cordyceps</taxon>
    </lineage>
</organism>
<evidence type="ECO:0000256" key="3">
    <source>
        <dbReference type="ARBA" id="ARBA00022989"/>
    </source>
</evidence>
<evidence type="ECO:0000313" key="8">
    <source>
        <dbReference type="Proteomes" id="UP000001610"/>
    </source>
</evidence>
<feature type="transmembrane region" description="Helical" evidence="5">
    <location>
        <begin position="459"/>
        <end position="479"/>
    </location>
</feature>
<dbReference type="KEGG" id="cmt:CCM_02871"/>
<keyword evidence="2 5" id="KW-0812">Transmembrane</keyword>
<dbReference type="Proteomes" id="UP000001610">
    <property type="component" value="Unassembled WGS sequence"/>
</dbReference>
<dbReference type="VEuPathDB" id="FungiDB:CCM_02871"/>
<dbReference type="SUPFAM" id="SSF103473">
    <property type="entry name" value="MFS general substrate transporter"/>
    <property type="match status" value="2"/>
</dbReference>
<keyword evidence="3 5" id="KW-1133">Transmembrane helix</keyword>
<gene>
    <name evidence="7" type="ORF">CCM_02871</name>
</gene>
<dbReference type="InterPro" id="IPR036259">
    <property type="entry name" value="MFS_trans_sf"/>
</dbReference>
<dbReference type="AlphaFoldDB" id="G3JCD9"/>
<feature type="transmembrane region" description="Helical" evidence="5">
    <location>
        <begin position="434"/>
        <end position="452"/>
    </location>
</feature>
<dbReference type="PROSITE" id="PS50850">
    <property type="entry name" value="MFS"/>
    <property type="match status" value="1"/>
</dbReference>
<dbReference type="PANTHER" id="PTHR23501:SF3">
    <property type="entry name" value="MAJOR FACILITATOR SUPERFAMILY (MFS) PROFILE DOMAIN-CONTAINING PROTEIN"/>
    <property type="match status" value="1"/>
</dbReference>
<feature type="transmembrane region" description="Helical" evidence="5">
    <location>
        <begin position="269"/>
        <end position="293"/>
    </location>
</feature>
<reference evidence="7 8" key="1">
    <citation type="journal article" date="2011" name="Genome Biol.">
        <title>Genome sequence of the insect pathogenic fungus Cordyceps militaris, a valued traditional Chinese medicine.</title>
        <authorList>
            <person name="Zheng P."/>
            <person name="Xia Y."/>
            <person name="Xiao G."/>
            <person name="Xiong C."/>
            <person name="Hu X."/>
            <person name="Zhang S."/>
            <person name="Zheng H."/>
            <person name="Huang Y."/>
            <person name="Zhou Y."/>
            <person name="Wang S."/>
            <person name="Zhao G.P."/>
            <person name="Liu X."/>
            <person name="St Leger R.J."/>
            <person name="Wang C."/>
        </authorList>
    </citation>
    <scope>NUCLEOTIDE SEQUENCE [LARGE SCALE GENOMIC DNA]</scope>
    <source>
        <strain evidence="7 8">CM01</strain>
    </source>
</reference>
<dbReference type="OMA" id="FNSAVWG"/>
<protein>
    <submittedName>
        <fullName evidence="7">General substrate transporter</fullName>
    </submittedName>
</protein>
<feature type="domain" description="Major facilitator superfamily (MFS) profile" evidence="6">
    <location>
        <begin position="116"/>
        <end position="618"/>
    </location>
</feature>
<evidence type="ECO:0000256" key="5">
    <source>
        <dbReference type="SAM" id="Phobius"/>
    </source>
</evidence>
<sequence length="631" mass="69111">MPTSCFTVCLGNSSFSNNQARAALFLLHNQKSIWELGPVQVPAADPPASAVWMGFFGRKAPAAAEVGTAAPESAAYEKGTATERSSEEDFGTTKQAGVRKVEAAAEAWTKWHLATAYGLIWLYYFATSTAEVVTRTLNPFVTSSFGKHSTSAAVNILSSIIGGLTKLPLAKILDTWGRPQGLALMLLIWCLGYIMTACAKTIETYAAALVFSAVGAQGVSYCVTVFIADTSSLKNRALMLAFATSPYIITTPISGFIAKRIVKDAGWRWGFGLWAIVMPVIVLPLCFVFLWNQRKAKRQGLLESKGTKITPRSVYNYLVEVDIVGLLLLAGGWALFLLPFSLYSYQPQQWRAPIIICFLIFGALLLAAFCVWEKFFAPVTFIPYKLLMDRTVFFGGLMFSFLFANSAIWGSYFTSMLLVVWDLGVDSTTWINNIYRIGSCFAAIILGLLMRFTGRFKWVATFYGIPLMLLGVGLMIKFRQANEEIGYVIMTQIFVAFAGGPIVVAGEMAMMAPSDHQHVAVVIAILDLFASIGSAIGSTISGAIWTGTFKKELTKRLPSDAPIDAIYARLENQLGYEKGTAIRAGIADAYSASQRYMLATSVCFLAVAWGCAWVWRDINIHKKRQVQGNVV</sequence>
<evidence type="ECO:0000256" key="1">
    <source>
        <dbReference type="ARBA" id="ARBA00004141"/>
    </source>
</evidence>
<dbReference type="PANTHER" id="PTHR23501">
    <property type="entry name" value="MAJOR FACILITATOR SUPERFAMILY"/>
    <property type="match status" value="1"/>
</dbReference>
<keyword evidence="4 5" id="KW-0472">Membrane</keyword>
<feature type="transmembrane region" description="Helical" evidence="5">
    <location>
        <begin position="181"/>
        <end position="202"/>
    </location>
</feature>
<dbReference type="GeneID" id="18164898"/>
<feature type="transmembrane region" description="Helical" evidence="5">
    <location>
        <begin position="350"/>
        <end position="372"/>
    </location>
</feature>
<keyword evidence="8" id="KW-1185">Reference proteome</keyword>
<proteinExistence type="predicted"/>
<dbReference type="RefSeq" id="XP_006668086.1">
    <property type="nucleotide sequence ID" value="XM_006668023.1"/>
</dbReference>
<feature type="transmembrane region" description="Helical" evidence="5">
    <location>
        <begin position="392"/>
        <end position="414"/>
    </location>
</feature>
<accession>G3JCD9</accession>
<evidence type="ECO:0000313" key="7">
    <source>
        <dbReference type="EMBL" id="EGX94600.1"/>
    </source>
</evidence>
<dbReference type="InterPro" id="IPR020846">
    <property type="entry name" value="MFS_dom"/>
</dbReference>
<feature type="transmembrane region" description="Helical" evidence="5">
    <location>
        <begin position="314"/>
        <end position="338"/>
    </location>
</feature>
<dbReference type="InParanoid" id="G3JCD9"/>
<dbReference type="GO" id="GO:0022857">
    <property type="term" value="F:transmembrane transporter activity"/>
    <property type="evidence" value="ECO:0007669"/>
    <property type="project" value="InterPro"/>
</dbReference>
<dbReference type="Pfam" id="PF07690">
    <property type="entry name" value="MFS_1"/>
    <property type="match status" value="1"/>
</dbReference>
<feature type="transmembrane region" description="Helical" evidence="5">
    <location>
        <begin position="518"/>
        <end position="545"/>
    </location>
</feature>
<dbReference type="HOGENOM" id="CLU_012970_1_0_1"/>
<evidence type="ECO:0000256" key="4">
    <source>
        <dbReference type="ARBA" id="ARBA00023136"/>
    </source>
</evidence>
<feature type="transmembrane region" description="Helical" evidence="5">
    <location>
        <begin position="485"/>
        <end position="506"/>
    </location>
</feature>
<feature type="transmembrane region" description="Helical" evidence="5">
    <location>
        <begin position="596"/>
        <end position="615"/>
    </location>
</feature>
<dbReference type="Gene3D" id="1.20.1250.20">
    <property type="entry name" value="MFS general substrate transporter like domains"/>
    <property type="match status" value="2"/>
</dbReference>
<dbReference type="EMBL" id="JH126400">
    <property type="protein sequence ID" value="EGX94600.1"/>
    <property type="molecule type" value="Genomic_DNA"/>
</dbReference>
<dbReference type="eggNOG" id="KOG0254">
    <property type="taxonomic scope" value="Eukaryota"/>
</dbReference>
<evidence type="ECO:0000259" key="6">
    <source>
        <dbReference type="PROSITE" id="PS50850"/>
    </source>
</evidence>
<feature type="transmembrane region" description="Helical" evidence="5">
    <location>
        <begin position="208"/>
        <end position="228"/>
    </location>
</feature>
<evidence type="ECO:0000256" key="2">
    <source>
        <dbReference type="ARBA" id="ARBA00022692"/>
    </source>
</evidence>
<dbReference type="GO" id="GO:0005886">
    <property type="term" value="C:plasma membrane"/>
    <property type="evidence" value="ECO:0007669"/>
    <property type="project" value="TreeGrafter"/>
</dbReference>
<dbReference type="OrthoDB" id="4078873at2759"/>